<dbReference type="Proteomes" id="UP000828390">
    <property type="component" value="Unassembled WGS sequence"/>
</dbReference>
<protein>
    <submittedName>
        <fullName evidence="2">Uncharacterized protein</fullName>
    </submittedName>
</protein>
<keyword evidence="1" id="KW-0812">Transmembrane</keyword>
<gene>
    <name evidence="2" type="ORF">DPMN_087465</name>
</gene>
<keyword evidence="1" id="KW-1133">Transmembrane helix</keyword>
<comment type="caution">
    <text evidence="2">The sequence shown here is derived from an EMBL/GenBank/DDBJ whole genome shotgun (WGS) entry which is preliminary data.</text>
</comment>
<accession>A0A9D4QWX4</accession>
<evidence type="ECO:0000313" key="2">
    <source>
        <dbReference type="EMBL" id="KAH3845190.1"/>
    </source>
</evidence>
<keyword evidence="1" id="KW-0472">Membrane</keyword>
<name>A0A9D4QWX4_DREPO</name>
<dbReference type="EMBL" id="JAIWYP010000003">
    <property type="protein sequence ID" value="KAH3845190.1"/>
    <property type="molecule type" value="Genomic_DNA"/>
</dbReference>
<proteinExistence type="predicted"/>
<feature type="transmembrane region" description="Helical" evidence="1">
    <location>
        <begin position="81"/>
        <end position="99"/>
    </location>
</feature>
<evidence type="ECO:0000313" key="3">
    <source>
        <dbReference type="Proteomes" id="UP000828390"/>
    </source>
</evidence>
<reference evidence="2" key="2">
    <citation type="submission" date="2020-11" db="EMBL/GenBank/DDBJ databases">
        <authorList>
            <person name="McCartney M.A."/>
            <person name="Auch B."/>
            <person name="Kono T."/>
            <person name="Mallez S."/>
            <person name="Becker A."/>
            <person name="Gohl D.M."/>
            <person name="Silverstein K.A.T."/>
            <person name="Koren S."/>
            <person name="Bechman K.B."/>
            <person name="Herman A."/>
            <person name="Abrahante J.E."/>
            <person name="Garbe J."/>
        </authorList>
    </citation>
    <scope>NUCLEOTIDE SEQUENCE</scope>
    <source>
        <strain evidence="2">Duluth1</strain>
        <tissue evidence="2">Whole animal</tissue>
    </source>
</reference>
<keyword evidence="3" id="KW-1185">Reference proteome</keyword>
<sequence length="111" mass="13069">MSTYKTTARANCRSFTSSSHHRKPTSSWLGLSSIRKTFGLRRQTNLRKAKHLHITQEYRNVWINAVRTFTKSLCRTMRAKCDWVCFNWGSVAIAFAFIYRSSLRLHDYLMC</sequence>
<reference evidence="2" key="1">
    <citation type="journal article" date="2019" name="bioRxiv">
        <title>The Genome of the Zebra Mussel, Dreissena polymorpha: A Resource for Invasive Species Research.</title>
        <authorList>
            <person name="McCartney M.A."/>
            <person name="Auch B."/>
            <person name="Kono T."/>
            <person name="Mallez S."/>
            <person name="Zhang Y."/>
            <person name="Obille A."/>
            <person name="Becker A."/>
            <person name="Abrahante J.E."/>
            <person name="Garbe J."/>
            <person name="Badalamenti J.P."/>
            <person name="Herman A."/>
            <person name="Mangelson H."/>
            <person name="Liachko I."/>
            <person name="Sullivan S."/>
            <person name="Sone E.D."/>
            <person name="Koren S."/>
            <person name="Silverstein K.A.T."/>
            <person name="Beckman K.B."/>
            <person name="Gohl D.M."/>
        </authorList>
    </citation>
    <scope>NUCLEOTIDE SEQUENCE</scope>
    <source>
        <strain evidence="2">Duluth1</strain>
        <tissue evidence="2">Whole animal</tissue>
    </source>
</reference>
<organism evidence="2 3">
    <name type="scientific">Dreissena polymorpha</name>
    <name type="common">Zebra mussel</name>
    <name type="synonym">Mytilus polymorpha</name>
    <dbReference type="NCBI Taxonomy" id="45954"/>
    <lineage>
        <taxon>Eukaryota</taxon>
        <taxon>Metazoa</taxon>
        <taxon>Spiralia</taxon>
        <taxon>Lophotrochozoa</taxon>
        <taxon>Mollusca</taxon>
        <taxon>Bivalvia</taxon>
        <taxon>Autobranchia</taxon>
        <taxon>Heteroconchia</taxon>
        <taxon>Euheterodonta</taxon>
        <taxon>Imparidentia</taxon>
        <taxon>Neoheterodontei</taxon>
        <taxon>Myida</taxon>
        <taxon>Dreissenoidea</taxon>
        <taxon>Dreissenidae</taxon>
        <taxon>Dreissena</taxon>
    </lineage>
</organism>
<evidence type="ECO:0000256" key="1">
    <source>
        <dbReference type="SAM" id="Phobius"/>
    </source>
</evidence>
<dbReference type="AlphaFoldDB" id="A0A9D4QWX4"/>